<comment type="caution">
    <text evidence="9">The sequence shown here is derived from an EMBL/GenBank/DDBJ whole genome shotgun (WGS) entry which is preliminary data.</text>
</comment>
<evidence type="ECO:0000259" key="8">
    <source>
        <dbReference type="SMART" id="SM00905"/>
    </source>
</evidence>
<keyword evidence="10" id="KW-1185">Reference proteome</keyword>
<evidence type="ECO:0000256" key="4">
    <source>
        <dbReference type="ARBA" id="ARBA00013043"/>
    </source>
</evidence>
<feature type="domain" description="Dihydroneopterin aldolase/epimerase" evidence="8">
    <location>
        <begin position="7"/>
        <end position="116"/>
    </location>
</feature>
<dbReference type="RefSeq" id="WP_377163738.1">
    <property type="nucleotide sequence ID" value="NZ_JBHSMQ010000001.1"/>
</dbReference>
<gene>
    <name evidence="9" type="ORF">ACFQDI_04230</name>
</gene>
<proteinExistence type="inferred from homology"/>
<dbReference type="InterPro" id="IPR006157">
    <property type="entry name" value="FolB_dom"/>
</dbReference>
<protein>
    <recommendedName>
        <fullName evidence="4">dihydroneopterin aldolase</fullName>
        <ecNumber evidence="4">4.1.2.25</ecNumber>
    </recommendedName>
    <alternativeName>
        <fullName evidence="7">7,8-dihydroneopterin aldolase</fullName>
    </alternativeName>
</protein>
<comment type="pathway">
    <text evidence="2">Cofactor biosynthesis; tetrahydrofolate biosynthesis; 2-amino-4-hydroxy-6-hydroxymethyl-7,8-dihydropteridine diphosphate from 7,8-dihydroneopterin triphosphate: step 3/4.</text>
</comment>
<dbReference type="PANTHER" id="PTHR42844:SF1">
    <property type="entry name" value="DIHYDRONEOPTERIN ALDOLASE 1-RELATED"/>
    <property type="match status" value="1"/>
</dbReference>
<keyword evidence="5" id="KW-0289">Folate biosynthesis</keyword>
<dbReference type="EMBL" id="JBHSMQ010000001">
    <property type="protein sequence ID" value="MFC5454056.1"/>
    <property type="molecule type" value="Genomic_DNA"/>
</dbReference>
<evidence type="ECO:0000256" key="2">
    <source>
        <dbReference type="ARBA" id="ARBA00005013"/>
    </source>
</evidence>
<dbReference type="NCBIfam" id="TIGR00526">
    <property type="entry name" value="folB_dom"/>
    <property type="match status" value="1"/>
</dbReference>
<keyword evidence="6" id="KW-0456">Lyase</keyword>
<name>A0ABW0KMW4_9BACT</name>
<dbReference type="Pfam" id="PF02152">
    <property type="entry name" value="FolB"/>
    <property type="match status" value="1"/>
</dbReference>
<sequence>MLPPDEIRISALRLTTHIGVPEEERATSQVLEADITLRIAARFEAMQDDIAATIDYAAVATRLQALSAERPRRLIETLAAEMVACVMEEFGAQGVSLELRKRILPETDHVAVRLVRGN</sequence>
<comment type="catalytic activity">
    <reaction evidence="1">
        <text>7,8-dihydroneopterin = 6-hydroxymethyl-7,8-dihydropterin + glycolaldehyde</text>
        <dbReference type="Rhea" id="RHEA:10540"/>
        <dbReference type="ChEBI" id="CHEBI:17001"/>
        <dbReference type="ChEBI" id="CHEBI:17071"/>
        <dbReference type="ChEBI" id="CHEBI:44841"/>
        <dbReference type="EC" id="4.1.2.25"/>
    </reaction>
</comment>
<comment type="similarity">
    <text evidence="3">Belongs to the DHNA family.</text>
</comment>
<evidence type="ECO:0000256" key="5">
    <source>
        <dbReference type="ARBA" id="ARBA00022909"/>
    </source>
</evidence>
<dbReference type="Gene3D" id="3.30.1130.10">
    <property type="match status" value="1"/>
</dbReference>
<dbReference type="EC" id="4.1.2.25" evidence="4"/>
<dbReference type="Proteomes" id="UP001596052">
    <property type="component" value="Unassembled WGS sequence"/>
</dbReference>
<evidence type="ECO:0000256" key="3">
    <source>
        <dbReference type="ARBA" id="ARBA00005708"/>
    </source>
</evidence>
<evidence type="ECO:0000256" key="6">
    <source>
        <dbReference type="ARBA" id="ARBA00023239"/>
    </source>
</evidence>
<evidence type="ECO:0000256" key="1">
    <source>
        <dbReference type="ARBA" id="ARBA00001353"/>
    </source>
</evidence>
<dbReference type="PANTHER" id="PTHR42844">
    <property type="entry name" value="DIHYDRONEOPTERIN ALDOLASE 1-RELATED"/>
    <property type="match status" value="1"/>
</dbReference>
<accession>A0ABW0KMW4</accession>
<dbReference type="SMART" id="SM00905">
    <property type="entry name" value="FolB"/>
    <property type="match status" value="1"/>
</dbReference>
<evidence type="ECO:0000313" key="10">
    <source>
        <dbReference type="Proteomes" id="UP001596052"/>
    </source>
</evidence>
<organism evidence="9 10">
    <name type="scientific">Prosthecobacter fluviatilis</name>
    <dbReference type="NCBI Taxonomy" id="445931"/>
    <lineage>
        <taxon>Bacteria</taxon>
        <taxon>Pseudomonadati</taxon>
        <taxon>Verrucomicrobiota</taxon>
        <taxon>Verrucomicrobiia</taxon>
        <taxon>Verrucomicrobiales</taxon>
        <taxon>Verrucomicrobiaceae</taxon>
        <taxon>Prosthecobacter</taxon>
    </lineage>
</organism>
<evidence type="ECO:0000313" key="9">
    <source>
        <dbReference type="EMBL" id="MFC5454056.1"/>
    </source>
</evidence>
<dbReference type="SUPFAM" id="SSF55620">
    <property type="entry name" value="Tetrahydrobiopterin biosynthesis enzymes-like"/>
    <property type="match status" value="1"/>
</dbReference>
<dbReference type="InterPro" id="IPR043133">
    <property type="entry name" value="GTP-CH-I_C/QueF"/>
</dbReference>
<evidence type="ECO:0000256" key="7">
    <source>
        <dbReference type="ARBA" id="ARBA00032903"/>
    </source>
</evidence>
<reference evidence="10" key="1">
    <citation type="journal article" date="2019" name="Int. J. Syst. Evol. Microbiol.">
        <title>The Global Catalogue of Microorganisms (GCM) 10K type strain sequencing project: providing services to taxonomists for standard genome sequencing and annotation.</title>
        <authorList>
            <consortium name="The Broad Institute Genomics Platform"/>
            <consortium name="The Broad Institute Genome Sequencing Center for Infectious Disease"/>
            <person name="Wu L."/>
            <person name="Ma J."/>
        </authorList>
    </citation>
    <scope>NUCLEOTIDE SEQUENCE [LARGE SCALE GENOMIC DNA]</scope>
    <source>
        <strain evidence="10">CGMCC 4.1469</strain>
    </source>
</reference>
<dbReference type="InterPro" id="IPR006156">
    <property type="entry name" value="Dihydroneopterin_aldolase"/>
</dbReference>